<evidence type="ECO:0000313" key="5">
    <source>
        <dbReference type="EMBL" id="VFU56174.1"/>
    </source>
</evidence>
<dbReference type="SUPFAM" id="SSF47699">
    <property type="entry name" value="Bifunctional inhibitor/lipid-transfer protein/seed storage 2S albumin"/>
    <property type="match status" value="1"/>
</dbReference>
<accession>A0A6N2MRK6</accession>
<evidence type="ECO:0000256" key="2">
    <source>
        <dbReference type="ARBA" id="ARBA00022729"/>
    </source>
</evidence>
<protein>
    <recommendedName>
        <fullName evidence="4">Bifunctional inhibitor/plant lipid transfer protein/seed storage helical domain-containing protein</fullName>
    </recommendedName>
</protein>
<evidence type="ECO:0000256" key="3">
    <source>
        <dbReference type="ARBA" id="ARBA00023157"/>
    </source>
</evidence>
<dbReference type="Gene3D" id="1.10.110.10">
    <property type="entry name" value="Plant lipid-transfer and hydrophobic proteins"/>
    <property type="match status" value="1"/>
</dbReference>
<reference evidence="5" key="1">
    <citation type="submission" date="2019-03" db="EMBL/GenBank/DDBJ databases">
        <authorList>
            <person name="Mank J."/>
            <person name="Almeida P."/>
        </authorList>
    </citation>
    <scope>NUCLEOTIDE SEQUENCE</scope>
    <source>
        <strain evidence="5">78183</strain>
    </source>
</reference>
<name>A0A6N2MRK6_SALVM</name>
<keyword evidence="2" id="KW-0732">Signal</keyword>
<keyword evidence="3" id="KW-1015">Disulfide bond</keyword>
<dbReference type="InterPro" id="IPR036312">
    <property type="entry name" value="Bifun_inhib/LTP/seed_sf"/>
</dbReference>
<dbReference type="InterPro" id="IPR000617">
    <property type="entry name" value="Napin/2SS/CON"/>
</dbReference>
<dbReference type="Pfam" id="PF00234">
    <property type="entry name" value="Tryp_alpha_amyl"/>
    <property type="match status" value="1"/>
</dbReference>
<gene>
    <name evidence="5" type="ORF">SVIM_LOCUS402317</name>
</gene>
<dbReference type="AlphaFoldDB" id="A0A6N2MRK6"/>
<dbReference type="EMBL" id="CAADRP010001918">
    <property type="protein sequence ID" value="VFU56174.1"/>
    <property type="molecule type" value="Genomic_DNA"/>
</dbReference>
<organism evidence="5">
    <name type="scientific">Salix viminalis</name>
    <name type="common">Common osier</name>
    <name type="synonym">Basket willow</name>
    <dbReference type="NCBI Taxonomy" id="40686"/>
    <lineage>
        <taxon>Eukaryota</taxon>
        <taxon>Viridiplantae</taxon>
        <taxon>Streptophyta</taxon>
        <taxon>Embryophyta</taxon>
        <taxon>Tracheophyta</taxon>
        <taxon>Spermatophyta</taxon>
        <taxon>Magnoliopsida</taxon>
        <taxon>eudicotyledons</taxon>
        <taxon>Gunneridae</taxon>
        <taxon>Pentapetalae</taxon>
        <taxon>rosids</taxon>
        <taxon>fabids</taxon>
        <taxon>Malpighiales</taxon>
        <taxon>Salicaceae</taxon>
        <taxon>Saliceae</taxon>
        <taxon>Salix</taxon>
    </lineage>
</organism>
<dbReference type="InterPro" id="IPR016140">
    <property type="entry name" value="Bifunc_inhib/LTP/seed_store"/>
</dbReference>
<dbReference type="SMART" id="SM00499">
    <property type="entry name" value="AAI"/>
    <property type="match status" value="1"/>
</dbReference>
<sequence>MIDHLIHPPEPSTVLFSSKMARFSIVAAALASLLLALVANASSYRTTITTVEFDDQSSQRRSGSCQEQIQRVELGSCEQYVSQSRPRFALRGIHGSRGDHQGRVQQCCEQIRQVDRQCQCDALRSMIEEQTRQRRPEQEEMQEAMRRATEIQRQCGMPDCQSESIWF</sequence>
<feature type="domain" description="Bifunctional inhibitor/plant lipid transfer protein/seed storage helical" evidence="4">
    <location>
        <begin position="65"/>
        <end position="160"/>
    </location>
</feature>
<dbReference type="PANTHER" id="PTHR35496">
    <property type="entry name" value="2S SEED STORAGE PROTEIN 1-RELATED"/>
    <property type="match status" value="1"/>
</dbReference>
<evidence type="ECO:0000256" key="1">
    <source>
        <dbReference type="ARBA" id="ARBA00008262"/>
    </source>
</evidence>
<evidence type="ECO:0000259" key="4">
    <source>
        <dbReference type="SMART" id="SM00499"/>
    </source>
</evidence>
<proteinExistence type="inferred from homology"/>
<dbReference type="GO" id="GO:0045735">
    <property type="term" value="F:nutrient reservoir activity"/>
    <property type="evidence" value="ECO:0007669"/>
    <property type="project" value="InterPro"/>
</dbReference>
<dbReference type="PANTHER" id="PTHR35496:SF20">
    <property type="entry name" value="2S SEED STORAGE PROTEIN 1-RELATED"/>
    <property type="match status" value="1"/>
</dbReference>
<comment type="similarity">
    <text evidence="1">Belongs to the 2S seed storage albumins family.</text>
</comment>